<dbReference type="AlphaFoldDB" id="A0A9Q3BM97"/>
<dbReference type="GO" id="GO:0003676">
    <property type="term" value="F:nucleic acid binding"/>
    <property type="evidence" value="ECO:0007669"/>
    <property type="project" value="InterPro"/>
</dbReference>
<dbReference type="GO" id="GO:0008270">
    <property type="term" value="F:zinc ion binding"/>
    <property type="evidence" value="ECO:0007669"/>
    <property type="project" value="UniProtKB-KW"/>
</dbReference>
<dbReference type="PROSITE" id="PS50158">
    <property type="entry name" value="ZF_CCHC"/>
    <property type="match status" value="1"/>
</dbReference>
<gene>
    <name evidence="4" type="ORF">O181_007375</name>
</gene>
<keyword evidence="5" id="KW-1185">Reference proteome</keyword>
<dbReference type="Proteomes" id="UP000765509">
    <property type="component" value="Unassembled WGS sequence"/>
</dbReference>
<keyword evidence="2" id="KW-0863">Zinc-finger</keyword>
<reference evidence="4" key="1">
    <citation type="submission" date="2021-03" db="EMBL/GenBank/DDBJ databases">
        <title>Draft genome sequence of rust myrtle Austropuccinia psidii MF-1, a brazilian biotype.</title>
        <authorList>
            <person name="Quecine M.C."/>
            <person name="Pachon D.M.R."/>
            <person name="Bonatelli M.L."/>
            <person name="Correr F.H."/>
            <person name="Franceschini L.M."/>
            <person name="Leite T.F."/>
            <person name="Margarido G.R.A."/>
            <person name="Almeida C.A."/>
            <person name="Ferrarezi J.A."/>
            <person name="Labate C.A."/>
        </authorList>
    </citation>
    <scope>NUCLEOTIDE SEQUENCE</scope>
    <source>
        <strain evidence="4">MF-1</strain>
    </source>
</reference>
<feature type="domain" description="CCHC-type" evidence="3">
    <location>
        <begin position="77"/>
        <end position="91"/>
    </location>
</feature>
<name>A0A9Q3BM97_9BASI</name>
<comment type="caution">
    <text evidence="4">The sequence shown here is derived from an EMBL/GenBank/DDBJ whole genome shotgun (WGS) entry which is preliminary data.</text>
</comment>
<evidence type="ECO:0000313" key="5">
    <source>
        <dbReference type="Proteomes" id="UP000765509"/>
    </source>
</evidence>
<keyword evidence="1" id="KW-0507">mRNA processing</keyword>
<evidence type="ECO:0000313" key="4">
    <source>
        <dbReference type="EMBL" id="MBW0467660.1"/>
    </source>
</evidence>
<dbReference type="OrthoDB" id="1099063at2759"/>
<dbReference type="EMBL" id="AVOT02001642">
    <property type="protein sequence ID" value="MBW0467660.1"/>
    <property type="molecule type" value="Genomic_DNA"/>
</dbReference>
<sequence>MLLTTQRLTRGEEKPTLTFVGQVIINASQRSEVSPFIYCVSNLPKPSVSYIRARPLPSSSKVCHPPSHLVDRFGVSCFQCGRAGHWHANCPHTTGVANPNPHPVSPTPFRQMRPPTPDQCTQQPLGAHYHQERVSQVHFVEQDTSKKVLIDTGVSIHLSGAMCFATCMRSVSPLRIFFSDSNSSILISQMMTLKLPVNGGSVLVHDVAYSNRILGTILSVGHLRTAGVVPCFDDLDLSLLVTTTFKNNCWWMDVLTT</sequence>
<dbReference type="InterPro" id="IPR001878">
    <property type="entry name" value="Znf_CCHC"/>
</dbReference>
<dbReference type="SUPFAM" id="SSF57756">
    <property type="entry name" value="Retrovirus zinc finger-like domains"/>
    <property type="match status" value="1"/>
</dbReference>
<proteinExistence type="predicted"/>
<keyword evidence="2" id="KW-0862">Zinc</keyword>
<dbReference type="GO" id="GO:0006397">
    <property type="term" value="P:mRNA processing"/>
    <property type="evidence" value="ECO:0007669"/>
    <property type="project" value="UniProtKB-KW"/>
</dbReference>
<organism evidence="4 5">
    <name type="scientific">Austropuccinia psidii MF-1</name>
    <dbReference type="NCBI Taxonomy" id="1389203"/>
    <lineage>
        <taxon>Eukaryota</taxon>
        <taxon>Fungi</taxon>
        <taxon>Dikarya</taxon>
        <taxon>Basidiomycota</taxon>
        <taxon>Pucciniomycotina</taxon>
        <taxon>Pucciniomycetes</taxon>
        <taxon>Pucciniales</taxon>
        <taxon>Sphaerophragmiaceae</taxon>
        <taxon>Austropuccinia</taxon>
    </lineage>
</organism>
<keyword evidence="2" id="KW-0479">Metal-binding</keyword>
<dbReference type="InterPro" id="IPR036875">
    <property type="entry name" value="Znf_CCHC_sf"/>
</dbReference>
<evidence type="ECO:0000256" key="2">
    <source>
        <dbReference type="PROSITE-ProRule" id="PRU00047"/>
    </source>
</evidence>
<evidence type="ECO:0000259" key="3">
    <source>
        <dbReference type="PROSITE" id="PS50158"/>
    </source>
</evidence>
<accession>A0A9Q3BM97</accession>
<evidence type="ECO:0000256" key="1">
    <source>
        <dbReference type="ARBA" id="ARBA00022664"/>
    </source>
</evidence>
<protein>
    <recommendedName>
        <fullName evidence="3">CCHC-type domain-containing protein</fullName>
    </recommendedName>
</protein>